<protein>
    <recommendedName>
        <fullName evidence="3">Bulb-type lectin domain-containing protein</fullName>
    </recommendedName>
</protein>
<accession>A0A176WFJ9</accession>
<name>A0A176WFJ9_MARPO</name>
<sequence>MYVLEPTSIHDDGVGNPFSAASCVKTAADVPLRKVELKNMLDELLGVSSIIPVVMSRSCQAQLGANSKLVLTSLASSRAIFICLYFVTFVPGKSAQQVLVEGSPPGPFSTTIRFPWPGTSPNQECRGLAWTIIESASGNYSLEHVLSCPNQTVNCWVGVRRLGAEENSTHGPRSDNPLRDLVWRVPVDLLQPTNSCALRFSDDGDLQFFIPPPVDPETLLPHYHDPGIILWTSNTHDKGAVDIDLQDNGILVLADAQKAVVWQSADGPIFQLSRSRARRILSDSHAAILLTASLVFSYGTASL</sequence>
<proteinExistence type="predicted"/>
<dbReference type="Gene3D" id="2.90.10.10">
    <property type="entry name" value="Bulb-type lectin domain"/>
    <property type="match status" value="1"/>
</dbReference>
<evidence type="ECO:0000313" key="1">
    <source>
        <dbReference type="EMBL" id="OAE31381.1"/>
    </source>
</evidence>
<dbReference type="InterPro" id="IPR036426">
    <property type="entry name" value="Bulb-type_lectin_dom_sf"/>
</dbReference>
<reference evidence="1" key="1">
    <citation type="submission" date="2016-03" db="EMBL/GenBank/DDBJ databases">
        <title>Mechanisms controlling the formation of the plant cell surface in tip-growing cells are functionally conserved among land plants.</title>
        <authorList>
            <person name="Honkanen S."/>
            <person name="Jones V.A."/>
            <person name="Morieri G."/>
            <person name="Champion C."/>
            <person name="Hetherington A.J."/>
            <person name="Kelly S."/>
            <person name="Saint-Marcoux D."/>
            <person name="Proust H."/>
            <person name="Prescott H."/>
            <person name="Dolan L."/>
        </authorList>
    </citation>
    <scope>NUCLEOTIDE SEQUENCE [LARGE SCALE GENOMIC DNA]</scope>
    <source>
        <tissue evidence="1">Whole gametophyte</tissue>
    </source>
</reference>
<keyword evidence="2" id="KW-1185">Reference proteome</keyword>
<evidence type="ECO:0008006" key="3">
    <source>
        <dbReference type="Google" id="ProtNLM"/>
    </source>
</evidence>
<dbReference type="SUPFAM" id="SSF51110">
    <property type="entry name" value="alpha-D-mannose-specific plant lectins"/>
    <property type="match status" value="1"/>
</dbReference>
<dbReference type="Proteomes" id="UP000077202">
    <property type="component" value="Unassembled WGS sequence"/>
</dbReference>
<dbReference type="AlphaFoldDB" id="A0A176WFJ9"/>
<evidence type="ECO:0000313" key="2">
    <source>
        <dbReference type="Proteomes" id="UP000077202"/>
    </source>
</evidence>
<dbReference type="EMBL" id="LVLJ01001107">
    <property type="protein sequence ID" value="OAE31381.1"/>
    <property type="molecule type" value="Genomic_DNA"/>
</dbReference>
<organism evidence="1 2">
    <name type="scientific">Marchantia polymorpha subsp. ruderalis</name>
    <dbReference type="NCBI Taxonomy" id="1480154"/>
    <lineage>
        <taxon>Eukaryota</taxon>
        <taxon>Viridiplantae</taxon>
        <taxon>Streptophyta</taxon>
        <taxon>Embryophyta</taxon>
        <taxon>Marchantiophyta</taxon>
        <taxon>Marchantiopsida</taxon>
        <taxon>Marchantiidae</taxon>
        <taxon>Marchantiales</taxon>
        <taxon>Marchantiaceae</taxon>
        <taxon>Marchantia</taxon>
    </lineage>
</organism>
<gene>
    <name evidence="1" type="ORF">AXG93_947s1010</name>
</gene>
<comment type="caution">
    <text evidence="1">The sequence shown here is derived from an EMBL/GenBank/DDBJ whole genome shotgun (WGS) entry which is preliminary data.</text>
</comment>